<evidence type="ECO:0000256" key="2">
    <source>
        <dbReference type="ARBA" id="ARBA00023125"/>
    </source>
</evidence>
<dbReference type="SUPFAM" id="SSF46894">
    <property type="entry name" value="C-terminal effector domain of the bipartite response regulators"/>
    <property type="match status" value="1"/>
</dbReference>
<evidence type="ECO:0000313" key="6">
    <source>
        <dbReference type="Proteomes" id="UP000256629"/>
    </source>
</evidence>
<comment type="caution">
    <text evidence="5">The sequence shown here is derived from an EMBL/GenBank/DDBJ whole genome shotgun (WGS) entry which is preliminary data.</text>
</comment>
<dbReference type="EMBL" id="QRDX01000011">
    <property type="protein sequence ID" value="RED44628.1"/>
    <property type="molecule type" value="Genomic_DNA"/>
</dbReference>
<organism evidence="5 6">
    <name type="scientific">Seonamhaeicola aphaedonensis</name>
    <dbReference type="NCBI Taxonomy" id="1461338"/>
    <lineage>
        <taxon>Bacteria</taxon>
        <taxon>Pseudomonadati</taxon>
        <taxon>Bacteroidota</taxon>
        <taxon>Flavobacteriia</taxon>
        <taxon>Flavobacteriales</taxon>
        <taxon>Flavobacteriaceae</taxon>
    </lineage>
</organism>
<dbReference type="Pfam" id="PF08447">
    <property type="entry name" value="PAS_3"/>
    <property type="match status" value="1"/>
</dbReference>
<dbReference type="AlphaFoldDB" id="A0A3D9H535"/>
<dbReference type="GO" id="GO:0006355">
    <property type="term" value="P:regulation of DNA-templated transcription"/>
    <property type="evidence" value="ECO:0007669"/>
    <property type="project" value="InterPro"/>
</dbReference>
<keyword evidence="1" id="KW-0805">Transcription regulation</keyword>
<protein>
    <submittedName>
        <fullName evidence="5">PAS domain-containing protein</fullName>
    </submittedName>
</protein>
<dbReference type="InterPro" id="IPR013655">
    <property type="entry name" value="PAS_fold_3"/>
</dbReference>
<evidence type="ECO:0000256" key="1">
    <source>
        <dbReference type="ARBA" id="ARBA00023015"/>
    </source>
</evidence>
<dbReference type="GO" id="GO:0003677">
    <property type="term" value="F:DNA binding"/>
    <property type="evidence" value="ECO:0007669"/>
    <property type="project" value="UniProtKB-KW"/>
</dbReference>
<dbReference type="PROSITE" id="PS50043">
    <property type="entry name" value="HTH_LUXR_2"/>
    <property type="match status" value="1"/>
</dbReference>
<dbReference type="Pfam" id="PF00196">
    <property type="entry name" value="GerE"/>
    <property type="match status" value="1"/>
</dbReference>
<accession>A0A3D9H535</accession>
<evidence type="ECO:0000259" key="4">
    <source>
        <dbReference type="PROSITE" id="PS50043"/>
    </source>
</evidence>
<gene>
    <name evidence="5" type="ORF">DFQ02_1113</name>
</gene>
<dbReference type="Gene3D" id="3.30.450.20">
    <property type="entry name" value="PAS domain"/>
    <property type="match status" value="1"/>
</dbReference>
<name>A0A3D9H535_9FLAO</name>
<dbReference type="PANTHER" id="PTHR44688">
    <property type="entry name" value="DNA-BINDING TRANSCRIPTIONAL ACTIVATOR DEVR_DOSR"/>
    <property type="match status" value="1"/>
</dbReference>
<evidence type="ECO:0000313" key="5">
    <source>
        <dbReference type="EMBL" id="RED44628.1"/>
    </source>
</evidence>
<keyword evidence="3" id="KW-0804">Transcription</keyword>
<proteinExistence type="predicted"/>
<dbReference type="InterPro" id="IPR000792">
    <property type="entry name" value="Tscrpt_reg_LuxR_C"/>
</dbReference>
<dbReference type="InterPro" id="IPR016032">
    <property type="entry name" value="Sig_transdc_resp-reg_C-effctor"/>
</dbReference>
<dbReference type="CDD" id="cd06170">
    <property type="entry name" value="LuxR_C_like"/>
    <property type="match status" value="1"/>
</dbReference>
<dbReference type="SMART" id="SM00421">
    <property type="entry name" value="HTH_LUXR"/>
    <property type="match status" value="1"/>
</dbReference>
<dbReference type="PANTHER" id="PTHR44688:SF16">
    <property type="entry name" value="DNA-BINDING TRANSCRIPTIONAL ACTIVATOR DEVR_DOSR"/>
    <property type="match status" value="1"/>
</dbReference>
<reference evidence="5 6" key="1">
    <citation type="submission" date="2018-07" db="EMBL/GenBank/DDBJ databases">
        <title>Genomic Encyclopedia of Type Strains, Phase III (KMG-III): the genomes of soil and plant-associated and newly described type strains.</title>
        <authorList>
            <person name="Whitman W."/>
        </authorList>
    </citation>
    <scope>NUCLEOTIDE SEQUENCE [LARGE SCALE GENOMIC DNA]</scope>
    <source>
        <strain evidence="5 6">CECT 8487</strain>
    </source>
</reference>
<dbReference type="Proteomes" id="UP000256629">
    <property type="component" value="Unassembled WGS sequence"/>
</dbReference>
<feature type="domain" description="HTH luxR-type" evidence="4">
    <location>
        <begin position="195"/>
        <end position="264"/>
    </location>
</feature>
<evidence type="ECO:0000256" key="3">
    <source>
        <dbReference type="ARBA" id="ARBA00023163"/>
    </source>
</evidence>
<keyword evidence="2" id="KW-0238">DNA-binding</keyword>
<dbReference type="PRINTS" id="PR00038">
    <property type="entry name" value="HTHLUXR"/>
</dbReference>
<keyword evidence="6" id="KW-1185">Reference proteome</keyword>
<dbReference type="InterPro" id="IPR036388">
    <property type="entry name" value="WH-like_DNA-bd_sf"/>
</dbReference>
<dbReference type="RefSeq" id="WP_245940283.1">
    <property type="nucleotide sequence ID" value="NZ_QRDX01000011.1"/>
</dbReference>
<sequence>MLHLWFIAIEEMILKDIKQAYRGIFESYDNPSLEEHIKKIIELDIYLPYSSTFFCITNTQDLSFEYVSKNMKACLGLDKSLFEEKGMRYFWSRIHPDDIERWLQALNALMDFTLDKIDVENRHHMSYTWNYRFKNAQDKYVNIIQNTTPLEFDTNHKPIIGLAHYTVLNADVEMQVTASAKLLNDQKEYETLYFSSFSQKLLTNGISNRERDIIRLLVLNKSSKEIAKKLNISPNTVDTHRRNILKKLNIASTGELIGMLKMNRNML</sequence>
<dbReference type="Gene3D" id="1.10.10.10">
    <property type="entry name" value="Winged helix-like DNA-binding domain superfamily/Winged helix DNA-binding domain"/>
    <property type="match status" value="1"/>
</dbReference>